<feature type="transmembrane region" description="Helical" evidence="8">
    <location>
        <begin position="113"/>
        <end position="133"/>
    </location>
</feature>
<reference evidence="10 11" key="1">
    <citation type="journal article" date="2023" name="ISME J.">
        <title>Thermophilic Dehalococcoidia with unusual traits shed light on an unexpected past.</title>
        <authorList>
            <person name="Palmer M."/>
            <person name="Covington J.K."/>
            <person name="Zhou E.M."/>
            <person name="Thomas S.C."/>
            <person name="Habib N."/>
            <person name="Seymour C.O."/>
            <person name="Lai D."/>
            <person name="Johnston J."/>
            <person name="Hashimi A."/>
            <person name="Jiao J.Y."/>
            <person name="Muok A.R."/>
            <person name="Liu L."/>
            <person name="Xian W.D."/>
            <person name="Zhi X.Y."/>
            <person name="Li M.M."/>
            <person name="Silva L.P."/>
            <person name="Bowen B.P."/>
            <person name="Louie K."/>
            <person name="Briegel A."/>
            <person name="Pett-Ridge J."/>
            <person name="Weber P.K."/>
            <person name="Tocheva E.I."/>
            <person name="Woyke T."/>
            <person name="Northen T.R."/>
            <person name="Mayali X."/>
            <person name="Li W.J."/>
            <person name="Hedlund B.P."/>
        </authorList>
    </citation>
    <scope>NUCLEOTIDE SEQUENCE [LARGE SCALE GENOMIC DNA]</scope>
    <source>
        <strain evidence="10 11">YIM 72310</strain>
    </source>
</reference>
<dbReference type="InterPro" id="IPR036259">
    <property type="entry name" value="MFS_trans_sf"/>
</dbReference>
<name>A0ABY7MCH6_9CHLR</name>
<feature type="transmembrane region" description="Helical" evidence="8">
    <location>
        <begin position="259"/>
        <end position="283"/>
    </location>
</feature>
<evidence type="ECO:0000256" key="4">
    <source>
        <dbReference type="ARBA" id="ARBA00022692"/>
    </source>
</evidence>
<feature type="domain" description="Major facilitator superfamily (MFS) profile" evidence="9">
    <location>
        <begin position="42"/>
        <end position="435"/>
    </location>
</feature>
<keyword evidence="6 8" id="KW-0472">Membrane</keyword>
<evidence type="ECO:0000313" key="10">
    <source>
        <dbReference type="EMBL" id="WBL37211.1"/>
    </source>
</evidence>
<dbReference type="RefSeq" id="WP_270057724.1">
    <property type="nucleotide sequence ID" value="NZ_CP115149.1"/>
</dbReference>
<organism evidence="10 11">
    <name type="scientific">Tepidiforma flava</name>
    <dbReference type="NCBI Taxonomy" id="3004094"/>
    <lineage>
        <taxon>Bacteria</taxon>
        <taxon>Bacillati</taxon>
        <taxon>Chloroflexota</taxon>
        <taxon>Tepidiformia</taxon>
        <taxon>Tepidiformales</taxon>
        <taxon>Tepidiformaceae</taxon>
        <taxon>Tepidiforma</taxon>
    </lineage>
</organism>
<evidence type="ECO:0000256" key="6">
    <source>
        <dbReference type="ARBA" id="ARBA00023136"/>
    </source>
</evidence>
<dbReference type="PANTHER" id="PTHR23513">
    <property type="entry name" value="INTEGRAL MEMBRANE EFFLUX PROTEIN-RELATED"/>
    <property type="match status" value="1"/>
</dbReference>
<dbReference type="Pfam" id="PF05977">
    <property type="entry name" value="MFS_3"/>
    <property type="match status" value="1"/>
</dbReference>
<gene>
    <name evidence="10" type="ORF">O0235_06490</name>
</gene>
<dbReference type="CDD" id="cd06173">
    <property type="entry name" value="MFS_MefA_like"/>
    <property type="match status" value="1"/>
</dbReference>
<feature type="transmembrane region" description="Helical" evidence="8">
    <location>
        <begin position="81"/>
        <end position="101"/>
    </location>
</feature>
<evidence type="ECO:0000256" key="2">
    <source>
        <dbReference type="ARBA" id="ARBA00022448"/>
    </source>
</evidence>
<dbReference type="Gene3D" id="1.20.1250.20">
    <property type="entry name" value="MFS general substrate transporter like domains"/>
    <property type="match status" value="1"/>
</dbReference>
<dbReference type="InterPro" id="IPR010290">
    <property type="entry name" value="TM_effector"/>
</dbReference>
<dbReference type="PROSITE" id="PS50850">
    <property type="entry name" value="MFS"/>
    <property type="match status" value="1"/>
</dbReference>
<protein>
    <submittedName>
        <fullName evidence="10">MFS transporter</fullName>
    </submittedName>
</protein>
<feature type="transmembrane region" description="Helical" evidence="8">
    <location>
        <begin position="295"/>
        <end position="316"/>
    </location>
</feature>
<dbReference type="PANTHER" id="PTHR23513:SF11">
    <property type="entry name" value="STAPHYLOFERRIN A TRANSPORTER"/>
    <property type="match status" value="1"/>
</dbReference>
<feature type="transmembrane region" description="Helical" evidence="8">
    <location>
        <begin position="40"/>
        <end position="61"/>
    </location>
</feature>
<evidence type="ECO:0000256" key="3">
    <source>
        <dbReference type="ARBA" id="ARBA00022475"/>
    </source>
</evidence>
<accession>A0ABY7MCH6</accession>
<evidence type="ECO:0000259" key="9">
    <source>
        <dbReference type="PROSITE" id="PS50850"/>
    </source>
</evidence>
<keyword evidence="4 8" id="KW-0812">Transmembrane</keyword>
<evidence type="ECO:0000256" key="1">
    <source>
        <dbReference type="ARBA" id="ARBA00004651"/>
    </source>
</evidence>
<dbReference type="EMBL" id="CP115149">
    <property type="protein sequence ID" value="WBL37211.1"/>
    <property type="molecule type" value="Genomic_DNA"/>
</dbReference>
<feature type="transmembrane region" description="Helical" evidence="8">
    <location>
        <begin position="350"/>
        <end position="369"/>
    </location>
</feature>
<keyword evidence="3" id="KW-1003">Cell membrane</keyword>
<dbReference type="SUPFAM" id="SSF103473">
    <property type="entry name" value="MFS general substrate transporter"/>
    <property type="match status" value="1"/>
</dbReference>
<dbReference type="Proteomes" id="UP001212803">
    <property type="component" value="Chromosome"/>
</dbReference>
<feature type="transmembrane region" description="Helical" evidence="8">
    <location>
        <begin position="323"/>
        <end position="344"/>
    </location>
</feature>
<comment type="subcellular location">
    <subcellularLocation>
        <location evidence="1">Cell membrane</location>
        <topology evidence="1">Multi-pass membrane protein</topology>
    </subcellularLocation>
</comment>
<feature type="transmembrane region" description="Helical" evidence="8">
    <location>
        <begin position="381"/>
        <end position="403"/>
    </location>
</feature>
<proteinExistence type="predicted"/>
<evidence type="ECO:0000313" key="11">
    <source>
        <dbReference type="Proteomes" id="UP001212803"/>
    </source>
</evidence>
<keyword evidence="2" id="KW-0813">Transport</keyword>
<evidence type="ECO:0000256" key="8">
    <source>
        <dbReference type="SAM" id="Phobius"/>
    </source>
</evidence>
<keyword evidence="11" id="KW-1185">Reference proteome</keyword>
<feature type="region of interest" description="Disordered" evidence="7">
    <location>
        <begin position="1"/>
        <end position="20"/>
    </location>
</feature>
<keyword evidence="5 8" id="KW-1133">Transmembrane helix</keyword>
<sequence length="459" mass="47937">MAATPSLGEPAEPGQPGSLPADLAEAAAPRSLRAILARQFASLAVYNYRLYFAGQLISLVGTWMQTTAQAWLVLKLTGSPLALGTVTTLQFLPITVFTLFGGAVADRLPKRRALVVTQTLAMLQAAVLAFLVATGRVQLWHVYALALWLGTVNAFDGPVRQSFVVELVGRERLVNAVALNSSIFNLARIAGPAVAGVTIGVIGLSWAFAANAASFIAVLAAYALMRPSEFRAVPRAAARGNVLHQVREGIVYSARTPTVAFFFILLGIIGTFGYNFTVIVPLVAEFVLKVGPEKFGMLTSAMGAGSLIAALVMAATGRLRPSWLLLASAVFAALLAAIAFSPVYAVTAGLLFLLGIVGVAFSTTINTSLQVAVPDELRGRVMSIFFLLFAGSTPVGGYITGFLAEHLGVGWGLAIMAGLCGFGTLLGAAYYLRAGRRAFAAIEAAPAKPHPRAGAEAAG</sequence>
<evidence type="ECO:0000256" key="7">
    <source>
        <dbReference type="SAM" id="MobiDB-lite"/>
    </source>
</evidence>
<evidence type="ECO:0000256" key="5">
    <source>
        <dbReference type="ARBA" id="ARBA00022989"/>
    </source>
</evidence>
<feature type="transmembrane region" description="Helical" evidence="8">
    <location>
        <begin position="205"/>
        <end position="225"/>
    </location>
</feature>
<feature type="transmembrane region" description="Helical" evidence="8">
    <location>
        <begin position="409"/>
        <end position="432"/>
    </location>
</feature>
<dbReference type="InterPro" id="IPR020846">
    <property type="entry name" value="MFS_dom"/>
</dbReference>